<organism evidence="1">
    <name type="scientific">hydrocarbon metagenome</name>
    <dbReference type="NCBI Taxonomy" id="938273"/>
    <lineage>
        <taxon>unclassified sequences</taxon>
        <taxon>metagenomes</taxon>
        <taxon>ecological metagenomes</taxon>
    </lineage>
</organism>
<sequence>MTGDHPWQPGAGRHDPHRRLVAGMVLLAVLLAAILSSPGCTSAGDDPVIGTWEWTDGKEYVERYTFHPDHTFSAEALGSAFTGTWEARGNGRYLVTYRYRDDPGAGEPLTELVVFDRATDAIYFPAHRRVG</sequence>
<name>A0A0W8EAH3_9ZZZZ</name>
<evidence type="ECO:0008006" key="2">
    <source>
        <dbReference type="Google" id="ProtNLM"/>
    </source>
</evidence>
<comment type="caution">
    <text evidence="1">The sequence shown here is derived from an EMBL/GenBank/DDBJ whole genome shotgun (WGS) entry which is preliminary data.</text>
</comment>
<gene>
    <name evidence="1" type="ORF">ASZ90_016926</name>
</gene>
<evidence type="ECO:0000313" key="1">
    <source>
        <dbReference type="EMBL" id="KUG05643.1"/>
    </source>
</evidence>
<accession>A0A0W8EAH3</accession>
<proteinExistence type="predicted"/>
<dbReference type="EMBL" id="LNQE01001790">
    <property type="protein sequence ID" value="KUG05643.1"/>
    <property type="molecule type" value="Genomic_DNA"/>
</dbReference>
<reference evidence="1" key="1">
    <citation type="journal article" date="2015" name="Proc. Natl. Acad. Sci. U.S.A.">
        <title>Networks of energetic and metabolic interactions define dynamics in microbial communities.</title>
        <authorList>
            <person name="Embree M."/>
            <person name="Liu J.K."/>
            <person name="Al-Bassam M.M."/>
            <person name="Zengler K."/>
        </authorList>
    </citation>
    <scope>NUCLEOTIDE SEQUENCE</scope>
</reference>
<dbReference type="AlphaFoldDB" id="A0A0W8EAH3"/>
<protein>
    <recommendedName>
        <fullName evidence="2">DUF5640 domain-containing protein</fullName>
    </recommendedName>
</protein>